<evidence type="ECO:0000256" key="1">
    <source>
        <dbReference type="SAM" id="MobiDB-lite"/>
    </source>
</evidence>
<comment type="caution">
    <text evidence="2">The sequence shown here is derived from an EMBL/GenBank/DDBJ whole genome shotgun (WGS) entry which is preliminary data.</text>
</comment>
<organism evidence="2 3">
    <name type="scientific">Chionoecetes opilio</name>
    <name type="common">Atlantic snow crab</name>
    <name type="synonym">Cancer opilio</name>
    <dbReference type="NCBI Taxonomy" id="41210"/>
    <lineage>
        <taxon>Eukaryota</taxon>
        <taxon>Metazoa</taxon>
        <taxon>Ecdysozoa</taxon>
        <taxon>Arthropoda</taxon>
        <taxon>Crustacea</taxon>
        <taxon>Multicrustacea</taxon>
        <taxon>Malacostraca</taxon>
        <taxon>Eumalacostraca</taxon>
        <taxon>Eucarida</taxon>
        <taxon>Decapoda</taxon>
        <taxon>Pleocyemata</taxon>
        <taxon>Brachyura</taxon>
        <taxon>Eubrachyura</taxon>
        <taxon>Majoidea</taxon>
        <taxon>Majidae</taxon>
        <taxon>Chionoecetes</taxon>
    </lineage>
</organism>
<protein>
    <submittedName>
        <fullName evidence="2">Uncharacterized protein</fullName>
    </submittedName>
</protein>
<name>A0A8J4YJ75_CHIOP</name>
<sequence length="118" mass="13214">MQQRLGRRTRLAAPTSPPTQWSSAPWRCLRRPTLFGPVTALGAGHDFLNGRSGRVVGEGRLHHGSSGAPVTYGWLERLFGEGVRPHQRVCGAITRDEEQRQHLLQVVERHRALYPCAK</sequence>
<feature type="compositionally biased region" description="Basic residues" evidence="1">
    <location>
        <begin position="1"/>
        <end position="10"/>
    </location>
</feature>
<evidence type="ECO:0000313" key="3">
    <source>
        <dbReference type="Proteomes" id="UP000770661"/>
    </source>
</evidence>
<evidence type="ECO:0000313" key="2">
    <source>
        <dbReference type="EMBL" id="KAG0724926.1"/>
    </source>
</evidence>
<reference evidence="2" key="1">
    <citation type="submission" date="2020-07" db="EMBL/GenBank/DDBJ databases">
        <title>The High-quality genome of the commercially important snow crab, Chionoecetes opilio.</title>
        <authorList>
            <person name="Jeong J.-H."/>
            <person name="Ryu S."/>
        </authorList>
    </citation>
    <scope>NUCLEOTIDE SEQUENCE</scope>
    <source>
        <strain evidence="2">MADBK_172401_WGS</strain>
        <tissue evidence="2">Digestive gland</tissue>
    </source>
</reference>
<gene>
    <name evidence="2" type="ORF">GWK47_039581</name>
</gene>
<dbReference type="Proteomes" id="UP000770661">
    <property type="component" value="Unassembled WGS sequence"/>
</dbReference>
<proteinExistence type="predicted"/>
<dbReference type="AlphaFoldDB" id="A0A8J4YJ75"/>
<keyword evidence="3" id="KW-1185">Reference proteome</keyword>
<dbReference type="EMBL" id="JACEEZ010006235">
    <property type="protein sequence ID" value="KAG0724926.1"/>
    <property type="molecule type" value="Genomic_DNA"/>
</dbReference>
<feature type="region of interest" description="Disordered" evidence="1">
    <location>
        <begin position="1"/>
        <end position="24"/>
    </location>
</feature>
<accession>A0A8J4YJ75</accession>